<dbReference type="Gene3D" id="1.50.10.20">
    <property type="match status" value="1"/>
</dbReference>
<protein>
    <recommendedName>
        <fullName evidence="3">Prenyltransferase</fullName>
    </recommendedName>
</protein>
<dbReference type="AlphaFoldDB" id="A0A931HVZ9"/>
<proteinExistence type="predicted"/>
<dbReference type="RefSeq" id="WP_197317140.1">
    <property type="nucleotide sequence ID" value="NZ_JADZSC010000002.1"/>
</dbReference>
<evidence type="ECO:0008006" key="3">
    <source>
        <dbReference type="Google" id="ProtNLM"/>
    </source>
</evidence>
<evidence type="ECO:0000313" key="1">
    <source>
        <dbReference type="EMBL" id="MBH0230509.1"/>
    </source>
</evidence>
<dbReference type="SUPFAM" id="SSF48239">
    <property type="entry name" value="Terpenoid cyclases/Protein prenyltransferases"/>
    <property type="match status" value="1"/>
</dbReference>
<gene>
    <name evidence="1" type="ORF">H0267_09825</name>
</gene>
<reference evidence="1 2" key="1">
    <citation type="journal article" date="2005" name="Int. J. Syst. Evol. Microbiol.">
        <title>Halobacillus yeomjeoni sp. nov., isolated from a marine solar saltern in Korea.</title>
        <authorList>
            <person name="Yoon J.H."/>
            <person name="Kang S.J."/>
            <person name="Lee C.H."/>
            <person name="Oh H.W."/>
            <person name="Oh T.K."/>
        </authorList>
    </citation>
    <scope>NUCLEOTIDE SEQUENCE [LARGE SCALE GENOMIC DNA]</scope>
    <source>
        <strain evidence="1 2">KCTC 3957</strain>
    </source>
</reference>
<sequence>MYLLSREDYEKAQGYIFSEGRPLEQARLLHMTKGDHSTEVMKALTSYQNPDGGFGGGIEPDFRLPNSSPLATSVALQVLVEHDDDEEAQQMIIKALRYLEQTFDQKRQGWFAVPEEVNDYPHAFWWEVHEDGKSWIDANWGNPSAEIIGYLLKYEEKVHELDVEKLTQQSLQHLMSLSDFASEHELYCYLRFFELHPDRMDEGIQRKLKEGVRQTMVSDPEQWGNYVPTPLKFQPSPASVDLEVPKEDVVKNLEAVIQNLTNRPYVSPTWEWNQYEESWNQAKIEWQGILTLESLKWLINYKRIQS</sequence>
<name>A0A931HVZ9_9BACI</name>
<keyword evidence="2" id="KW-1185">Reference proteome</keyword>
<dbReference type="Proteomes" id="UP000614490">
    <property type="component" value="Unassembled WGS sequence"/>
</dbReference>
<dbReference type="EMBL" id="JADZSC010000002">
    <property type="protein sequence ID" value="MBH0230509.1"/>
    <property type="molecule type" value="Genomic_DNA"/>
</dbReference>
<dbReference type="InterPro" id="IPR008930">
    <property type="entry name" value="Terpenoid_cyclase/PrenylTrfase"/>
</dbReference>
<evidence type="ECO:0000313" key="2">
    <source>
        <dbReference type="Proteomes" id="UP000614490"/>
    </source>
</evidence>
<accession>A0A931HVZ9</accession>
<comment type="caution">
    <text evidence="1">The sequence shown here is derived from an EMBL/GenBank/DDBJ whole genome shotgun (WGS) entry which is preliminary data.</text>
</comment>
<organism evidence="1 2">
    <name type="scientific">Halobacillus yeomjeoni</name>
    <dbReference type="NCBI Taxonomy" id="311194"/>
    <lineage>
        <taxon>Bacteria</taxon>
        <taxon>Bacillati</taxon>
        <taxon>Bacillota</taxon>
        <taxon>Bacilli</taxon>
        <taxon>Bacillales</taxon>
        <taxon>Bacillaceae</taxon>
        <taxon>Halobacillus</taxon>
    </lineage>
</organism>